<dbReference type="EMBL" id="LAZR01011730">
    <property type="protein sequence ID" value="KKM60160.1"/>
    <property type="molecule type" value="Genomic_DNA"/>
</dbReference>
<feature type="compositionally biased region" description="Basic and acidic residues" evidence="2">
    <location>
        <begin position="223"/>
        <end position="232"/>
    </location>
</feature>
<dbReference type="AlphaFoldDB" id="A0A0F9L851"/>
<organism evidence="3">
    <name type="scientific">marine sediment metagenome</name>
    <dbReference type="NCBI Taxonomy" id="412755"/>
    <lineage>
        <taxon>unclassified sequences</taxon>
        <taxon>metagenomes</taxon>
        <taxon>ecological metagenomes</taxon>
    </lineage>
</organism>
<feature type="coiled-coil region" evidence="1">
    <location>
        <begin position="74"/>
        <end position="153"/>
    </location>
</feature>
<accession>A0A0F9L851</accession>
<proteinExistence type="predicted"/>
<evidence type="ECO:0000256" key="2">
    <source>
        <dbReference type="SAM" id="MobiDB-lite"/>
    </source>
</evidence>
<keyword evidence="1" id="KW-0175">Coiled coil</keyword>
<evidence type="ECO:0000313" key="3">
    <source>
        <dbReference type="EMBL" id="KKM60160.1"/>
    </source>
</evidence>
<gene>
    <name evidence="3" type="ORF">LCGC14_1544610</name>
</gene>
<reference evidence="3" key="1">
    <citation type="journal article" date="2015" name="Nature">
        <title>Complex archaea that bridge the gap between prokaryotes and eukaryotes.</title>
        <authorList>
            <person name="Spang A."/>
            <person name="Saw J.H."/>
            <person name="Jorgensen S.L."/>
            <person name="Zaremba-Niedzwiedzka K."/>
            <person name="Martijn J."/>
            <person name="Lind A.E."/>
            <person name="van Eijk R."/>
            <person name="Schleper C."/>
            <person name="Guy L."/>
            <person name="Ettema T.J."/>
        </authorList>
    </citation>
    <scope>NUCLEOTIDE SEQUENCE</scope>
</reference>
<feature type="region of interest" description="Disordered" evidence="2">
    <location>
        <begin position="223"/>
        <end position="252"/>
    </location>
</feature>
<comment type="caution">
    <text evidence="3">The sequence shown here is derived from an EMBL/GenBank/DDBJ whole genome shotgun (WGS) entry which is preliminary data.</text>
</comment>
<sequence>MTERKADIEAIKEKLSSIGSSDDGRTGWDDLADLTEMAQYDIPALIHNLEAAEAEIKYQEGEHARLLGTAGDVISSFEKQLEKAEAEGKRFEDALGEAQRECLESDAELEKLEAEISALRLSRLLFVPGKPMYHELKAEVERLRGGIQKLIDECQACGGEGERSMVPGGMRKCMECLGLRELICPGIPIEHQIVCGECGATFDARNLSDVMYHEVHEPIEAPKWSHSEKVERSILLGKTEPKPSPNRRDHGS</sequence>
<evidence type="ECO:0000256" key="1">
    <source>
        <dbReference type="SAM" id="Coils"/>
    </source>
</evidence>
<name>A0A0F9L851_9ZZZZ</name>
<protein>
    <submittedName>
        <fullName evidence="3">Uncharacterized protein</fullName>
    </submittedName>
</protein>